<gene>
    <name evidence="2" type="ORF">IFO69_21385</name>
</gene>
<dbReference type="InterPro" id="IPR037066">
    <property type="entry name" value="Plug_dom_sf"/>
</dbReference>
<protein>
    <submittedName>
        <fullName evidence="2">Uncharacterized protein</fullName>
    </submittedName>
</protein>
<feature type="chain" id="PRO_5046816369" evidence="1">
    <location>
        <begin position="21"/>
        <end position="546"/>
    </location>
</feature>
<dbReference type="SUPFAM" id="SSF56935">
    <property type="entry name" value="Porins"/>
    <property type="match status" value="1"/>
</dbReference>
<organism evidence="2 3">
    <name type="scientific">Echinicola arenosa</name>
    <dbReference type="NCBI Taxonomy" id="2774144"/>
    <lineage>
        <taxon>Bacteria</taxon>
        <taxon>Pseudomonadati</taxon>
        <taxon>Bacteroidota</taxon>
        <taxon>Cytophagia</taxon>
        <taxon>Cytophagales</taxon>
        <taxon>Cyclobacteriaceae</taxon>
        <taxon>Echinicola</taxon>
    </lineage>
</organism>
<keyword evidence="1" id="KW-0732">Signal</keyword>
<reference evidence="2 3" key="1">
    <citation type="submission" date="2020-09" db="EMBL/GenBank/DDBJ databases">
        <title>Echinicola sp. CAU 1574 isolated from sand of Sido Beach.</title>
        <authorList>
            <person name="Kim W."/>
        </authorList>
    </citation>
    <scope>NUCLEOTIDE SEQUENCE [LARGE SCALE GENOMIC DNA]</scope>
    <source>
        <strain evidence="2 3">CAU 1574</strain>
    </source>
</reference>
<feature type="signal peptide" evidence="1">
    <location>
        <begin position="1"/>
        <end position="20"/>
    </location>
</feature>
<evidence type="ECO:0000313" key="2">
    <source>
        <dbReference type="EMBL" id="MBD8491320.1"/>
    </source>
</evidence>
<evidence type="ECO:0000313" key="3">
    <source>
        <dbReference type="Proteomes" id="UP000647133"/>
    </source>
</evidence>
<comment type="caution">
    <text evidence="2">The sequence shown here is derived from an EMBL/GenBank/DDBJ whole genome shotgun (WGS) entry which is preliminary data.</text>
</comment>
<dbReference type="Gene3D" id="2.170.130.10">
    <property type="entry name" value="TonB-dependent receptor, plug domain"/>
    <property type="match status" value="1"/>
</dbReference>
<dbReference type="EMBL" id="JACYTQ010000012">
    <property type="protein sequence ID" value="MBD8491320.1"/>
    <property type="molecule type" value="Genomic_DNA"/>
</dbReference>
<keyword evidence="3" id="KW-1185">Reference proteome</keyword>
<dbReference type="RefSeq" id="WP_192012194.1">
    <property type="nucleotide sequence ID" value="NZ_JACYTQ010000012.1"/>
</dbReference>
<proteinExistence type="predicted"/>
<sequence>MRILLSVLILLLALNTSLLAQTPKELSWPQEKVSVHISKNIAVVGESVPLSVKIRMEGQPSPSQFAYVDLISRNGERVSGSIIPLTKGAANAYVQVPENIPTDHYLLRLYTRLAASLADDSQYHHELITVINPEIPPAQIPKPSNSQWVPNKSTSTIKIHKNKEQLIREELGEIMIEASPDQELTVSISKKNPFLEAIVFTGQISSKKDSSQIIPELRGHIVKGQLITDKIDTKRPYLLSVHGDQSSLYLGKPNNQGEVYFDLGALKSYNFMILQSDADSIPFSMDLQEPFAPSPKGDLLLFPAVNISEENKEMLDDLVLSYSTTDYFYAPQKAPTIPIVTGFDADRAYNLDEYNRFESLATTLKEYIPTVLVRKEKGEFHFKLSNFPEDNVFQNNPLMLIDGMPVFDSDAIGNFSPDNIKRIEVINRKFFILDNAFEGVLNFTSYENDFGGFPIPKNALYLEYPKIQNPMIWNFNGPESNSSQRLPDFRTIFYWDDTVKTDSNGKAKINFKTSEISGKYEIKVSYTNPSGELIQTVSSFMVKDTK</sequence>
<dbReference type="Proteomes" id="UP000647133">
    <property type="component" value="Unassembled WGS sequence"/>
</dbReference>
<accession>A0ABR9ARJ3</accession>
<evidence type="ECO:0000256" key="1">
    <source>
        <dbReference type="SAM" id="SignalP"/>
    </source>
</evidence>
<name>A0ABR9ARJ3_9BACT</name>